<dbReference type="SMART" id="SM00388">
    <property type="entry name" value="HisKA"/>
    <property type="match status" value="1"/>
</dbReference>
<organism evidence="9 10">
    <name type="scientific">Gloeothece citriformis (strain PCC 7424)</name>
    <name type="common">Cyanothece sp. (strain PCC 7424)</name>
    <dbReference type="NCBI Taxonomy" id="65393"/>
    <lineage>
        <taxon>Bacteria</taxon>
        <taxon>Bacillati</taxon>
        <taxon>Cyanobacteriota</taxon>
        <taxon>Cyanophyceae</taxon>
        <taxon>Oscillatoriophycideae</taxon>
        <taxon>Chroococcales</taxon>
        <taxon>Aphanothecaceae</taxon>
        <taxon>Gloeothece</taxon>
        <taxon>Gloeothece citriformis</taxon>
    </lineage>
</organism>
<dbReference type="Gene3D" id="3.30.565.10">
    <property type="entry name" value="Histidine kinase-like ATPase, C-terminal domain"/>
    <property type="match status" value="1"/>
</dbReference>
<evidence type="ECO:0000256" key="2">
    <source>
        <dbReference type="ARBA" id="ARBA00006402"/>
    </source>
</evidence>
<evidence type="ECO:0000256" key="4">
    <source>
        <dbReference type="ARBA" id="ARBA00022553"/>
    </source>
</evidence>
<evidence type="ECO:0000256" key="5">
    <source>
        <dbReference type="ARBA" id="ARBA00022777"/>
    </source>
</evidence>
<dbReference type="Pfam" id="PF01590">
    <property type="entry name" value="GAF"/>
    <property type="match status" value="2"/>
</dbReference>
<dbReference type="Gene3D" id="1.10.287.130">
    <property type="match status" value="1"/>
</dbReference>
<evidence type="ECO:0000313" key="10">
    <source>
        <dbReference type="Proteomes" id="UP000002384"/>
    </source>
</evidence>
<dbReference type="eggNOG" id="COG2205">
    <property type="taxonomic scope" value="Bacteria"/>
</dbReference>
<accession>B7KLK8</accession>
<evidence type="ECO:0000259" key="8">
    <source>
        <dbReference type="PROSITE" id="PS50109"/>
    </source>
</evidence>
<gene>
    <name evidence="9" type="ordered locus">PCC7424_4210</name>
</gene>
<dbReference type="InterPro" id="IPR036890">
    <property type="entry name" value="HATPase_C_sf"/>
</dbReference>
<keyword evidence="5 9" id="KW-0808">Transferase</keyword>
<dbReference type="SUPFAM" id="SSF55781">
    <property type="entry name" value="GAF domain-like"/>
    <property type="match status" value="2"/>
</dbReference>
<keyword evidence="10" id="KW-1185">Reference proteome</keyword>
<dbReference type="GO" id="GO:0000155">
    <property type="term" value="F:phosphorelay sensor kinase activity"/>
    <property type="evidence" value="ECO:0007669"/>
    <property type="project" value="InterPro"/>
</dbReference>
<dbReference type="PROSITE" id="PS50109">
    <property type="entry name" value="HIS_KIN"/>
    <property type="match status" value="1"/>
</dbReference>
<dbReference type="PROSITE" id="PS50046">
    <property type="entry name" value="PHYTOCHROME_2"/>
    <property type="match status" value="1"/>
</dbReference>
<sequence>MGENMNPHLKEEIEGVLHQQTSKEELIAAIALRIRQSLDLGEILSQTVTEVRQCLNTDRVLIYRFEANGQGVMEVESVIEPWQAILGEKVLDPCFSDQYKEHYRQGRIHIIEDIYTANLHPCYFNFLDKFQVKANLVTSIVADQKLWGLLIAQHCRSPRHWEAAEIELLKQLGIQVGIAVQQAELHHQLKLFNAELELQVKERTEKLEQALKFESIVRLITEKIRDSLDETQILQTVPQELGNILQIEACKIELYDETHTTATIIYEFSQQACISQGICRKVSDFPELYQQLLQKQPLQFVERIPELSPTKLQTTRLACPIFDNQGILGNLWLIRPREGVFNELEIGLVQQIANECAIAIRQARLYETSQTQVRELEKLNALKDNFLKTISHELRTPMSSILLAAETLEKLLEQEESSLKDSPRFNQVLDIFKESCQQQNKLVNDLLTLCYIDADSATLIPEWIDLQVWIPEISEPFIFKTQQQKQRLIIDLSSSLAPFQCDISTLERIVIELLNNACKYTPAQETITLVADLKENSILISVKNSGVEIPAEELERIFEQFYRIPKPDPWRYNGTGIGLTLVRKLVGLIGASIEVKSDRGETTFTIQIPITD</sequence>
<evidence type="ECO:0000256" key="1">
    <source>
        <dbReference type="ARBA" id="ARBA00000085"/>
    </source>
</evidence>
<dbReference type="SUPFAM" id="SSF47384">
    <property type="entry name" value="Homodimeric domain of signal transducing histidine kinase"/>
    <property type="match status" value="1"/>
</dbReference>
<feature type="domain" description="Histidine kinase" evidence="8">
    <location>
        <begin position="389"/>
        <end position="612"/>
    </location>
</feature>
<dbReference type="STRING" id="65393.PCC7424_4210"/>
<dbReference type="InterPro" id="IPR003661">
    <property type="entry name" value="HisK_dim/P_dom"/>
</dbReference>
<keyword evidence="6" id="KW-0902">Two-component regulatory system</keyword>
<dbReference type="AlphaFoldDB" id="B7KLK8"/>
<dbReference type="CDD" id="cd00082">
    <property type="entry name" value="HisKA"/>
    <property type="match status" value="1"/>
</dbReference>
<dbReference type="EMBL" id="CP001291">
    <property type="protein sequence ID" value="ACK72580.1"/>
    <property type="molecule type" value="Genomic_DNA"/>
</dbReference>
<name>B7KLK8_GLOC7</name>
<dbReference type="SUPFAM" id="SSF55874">
    <property type="entry name" value="ATPase domain of HSP90 chaperone/DNA topoisomerase II/histidine kinase"/>
    <property type="match status" value="1"/>
</dbReference>
<dbReference type="Proteomes" id="UP000002384">
    <property type="component" value="Chromosome"/>
</dbReference>
<dbReference type="SMART" id="SM00387">
    <property type="entry name" value="HATPase_c"/>
    <property type="match status" value="1"/>
</dbReference>
<dbReference type="PANTHER" id="PTHR43547:SF2">
    <property type="entry name" value="HYBRID SIGNAL TRANSDUCTION HISTIDINE KINASE C"/>
    <property type="match status" value="1"/>
</dbReference>
<feature type="domain" description="Phytochrome chromophore attachment site" evidence="7">
    <location>
        <begin position="39"/>
        <end position="175"/>
    </location>
</feature>
<dbReference type="CDD" id="cd00075">
    <property type="entry name" value="HATPase"/>
    <property type="match status" value="1"/>
</dbReference>
<evidence type="ECO:0000259" key="7">
    <source>
        <dbReference type="PROSITE" id="PS50046"/>
    </source>
</evidence>
<dbReference type="Pfam" id="PF00512">
    <property type="entry name" value="HisKA"/>
    <property type="match status" value="1"/>
</dbReference>
<evidence type="ECO:0000256" key="6">
    <source>
        <dbReference type="ARBA" id="ARBA00023012"/>
    </source>
</evidence>
<evidence type="ECO:0000313" key="9">
    <source>
        <dbReference type="EMBL" id="ACK72580.1"/>
    </source>
</evidence>
<dbReference type="Gene3D" id="3.30.450.40">
    <property type="match status" value="2"/>
</dbReference>
<keyword evidence="5 9" id="KW-0418">Kinase</keyword>
<dbReference type="SMART" id="SM00065">
    <property type="entry name" value="GAF"/>
    <property type="match status" value="2"/>
</dbReference>
<comment type="similarity">
    <text evidence="2">In the N-terminal section; belongs to the phytochrome family.</text>
</comment>
<dbReference type="Pfam" id="PF02518">
    <property type="entry name" value="HATPase_c"/>
    <property type="match status" value="1"/>
</dbReference>
<dbReference type="EC" id="2.7.13.3" evidence="3"/>
<dbReference type="InterPro" id="IPR036097">
    <property type="entry name" value="HisK_dim/P_sf"/>
</dbReference>
<proteinExistence type="inferred from homology"/>
<dbReference type="InterPro" id="IPR003018">
    <property type="entry name" value="GAF"/>
</dbReference>
<comment type="catalytic activity">
    <reaction evidence="1">
        <text>ATP + protein L-histidine = ADP + protein N-phospho-L-histidine.</text>
        <dbReference type="EC" id="2.7.13.3"/>
    </reaction>
</comment>
<dbReference type="InterPro" id="IPR003594">
    <property type="entry name" value="HATPase_dom"/>
</dbReference>
<dbReference type="PANTHER" id="PTHR43547">
    <property type="entry name" value="TWO-COMPONENT HISTIDINE KINASE"/>
    <property type="match status" value="1"/>
</dbReference>
<dbReference type="PRINTS" id="PR00344">
    <property type="entry name" value="BCTRLSENSOR"/>
</dbReference>
<keyword evidence="4" id="KW-0597">Phosphoprotein</keyword>
<protein>
    <recommendedName>
        <fullName evidence="3">histidine kinase</fullName>
        <ecNumber evidence="3">2.7.13.3</ecNumber>
    </recommendedName>
</protein>
<dbReference type="HOGENOM" id="CLU_000445_50_3_3"/>
<dbReference type="InterPro" id="IPR029016">
    <property type="entry name" value="GAF-like_dom_sf"/>
</dbReference>
<reference evidence="10" key="1">
    <citation type="journal article" date="2011" name="MBio">
        <title>Novel metabolic attributes of the genus Cyanothece, comprising a group of unicellular nitrogen-fixing Cyanobacteria.</title>
        <authorList>
            <person name="Bandyopadhyay A."/>
            <person name="Elvitigala T."/>
            <person name="Welsh E."/>
            <person name="Stockel J."/>
            <person name="Liberton M."/>
            <person name="Min H."/>
            <person name="Sherman L.A."/>
            <person name="Pakrasi H.B."/>
        </authorList>
    </citation>
    <scope>NUCLEOTIDE SEQUENCE [LARGE SCALE GENOMIC DNA]</scope>
    <source>
        <strain evidence="10">PCC 7424</strain>
    </source>
</reference>
<evidence type="ECO:0000256" key="3">
    <source>
        <dbReference type="ARBA" id="ARBA00012438"/>
    </source>
</evidence>
<dbReference type="InterPro" id="IPR016132">
    <property type="entry name" value="Phyto_chromo_attachment"/>
</dbReference>
<dbReference type="KEGG" id="cyc:PCC7424_4210"/>
<dbReference type="InterPro" id="IPR005467">
    <property type="entry name" value="His_kinase_dom"/>
</dbReference>
<dbReference type="InterPro" id="IPR004358">
    <property type="entry name" value="Sig_transdc_His_kin-like_C"/>
</dbReference>